<dbReference type="SMART" id="SM00490">
    <property type="entry name" value="HELICc"/>
    <property type="match status" value="1"/>
</dbReference>
<name>A0A5M3T2E1_LIMPL</name>
<keyword evidence="3" id="KW-0547">Nucleotide-binding</keyword>
<feature type="domain" description="Helicase ATP-binding" evidence="13">
    <location>
        <begin position="34"/>
        <end position="211"/>
    </location>
</feature>
<dbReference type="NCBIfam" id="TIGR00614">
    <property type="entry name" value="recQ_fam"/>
    <property type="match status" value="1"/>
</dbReference>
<gene>
    <name evidence="15" type="primary">recQ</name>
    <name evidence="15" type="ORF">NIES46_16860</name>
</gene>
<evidence type="ECO:0000256" key="6">
    <source>
        <dbReference type="ARBA" id="ARBA00022840"/>
    </source>
</evidence>
<evidence type="ECO:0000256" key="1">
    <source>
        <dbReference type="ARBA" id="ARBA00005446"/>
    </source>
</evidence>
<comment type="catalytic activity">
    <reaction evidence="9">
        <text>Couples ATP hydrolysis with the unwinding of duplex DNA by translocating in the 3'-5' direction.</text>
        <dbReference type="EC" id="5.6.2.4"/>
    </reaction>
</comment>
<evidence type="ECO:0000256" key="5">
    <source>
        <dbReference type="ARBA" id="ARBA00022806"/>
    </source>
</evidence>
<dbReference type="SMART" id="SM00487">
    <property type="entry name" value="DEXDc"/>
    <property type="match status" value="1"/>
</dbReference>
<accession>A0A5M3T2E1</accession>
<dbReference type="Pfam" id="PF00271">
    <property type="entry name" value="Helicase_C"/>
    <property type="match status" value="1"/>
</dbReference>
<dbReference type="Proteomes" id="UP000326169">
    <property type="component" value="Unassembled WGS sequence"/>
</dbReference>
<dbReference type="GeneID" id="301682543"/>
<keyword evidence="2" id="KW-0479">Metal-binding</keyword>
<dbReference type="InterPro" id="IPR014001">
    <property type="entry name" value="Helicase_ATP-bd"/>
</dbReference>
<dbReference type="InterPro" id="IPR032284">
    <property type="entry name" value="RecQ_Zn-bd"/>
</dbReference>
<dbReference type="PANTHER" id="PTHR13710">
    <property type="entry name" value="DNA HELICASE RECQ FAMILY MEMBER"/>
    <property type="match status" value="1"/>
</dbReference>
<proteinExistence type="inferred from homology"/>
<evidence type="ECO:0000256" key="9">
    <source>
        <dbReference type="ARBA" id="ARBA00034617"/>
    </source>
</evidence>
<keyword evidence="8" id="KW-0413">Isomerase</keyword>
<evidence type="ECO:0000256" key="10">
    <source>
        <dbReference type="ARBA" id="ARBA00034808"/>
    </source>
</evidence>
<dbReference type="PROSITE" id="PS51192">
    <property type="entry name" value="HELICASE_ATP_BIND_1"/>
    <property type="match status" value="1"/>
</dbReference>
<reference evidence="15 16" key="1">
    <citation type="journal article" date="2019" name="J Genomics">
        <title>The Draft Genome of a Hydrogen-producing Cyanobacterium, Arthrospira platensis NIES-46.</title>
        <authorList>
            <person name="Suzuki S."/>
            <person name="Yamaguchi H."/>
            <person name="Kawachi M."/>
        </authorList>
    </citation>
    <scope>NUCLEOTIDE SEQUENCE [LARGE SCALE GENOMIC DNA]</scope>
    <source>
        <strain evidence="15 16">NIES-46</strain>
    </source>
</reference>
<dbReference type="InterPro" id="IPR027417">
    <property type="entry name" value="P-loop_NTPase"/>
</dbReference>
<dbReference type="RefSeq" id="WP_035737916.1">
    <property type="nucleotide sequence ID" value="NZ_BIMW01000076.1"/>
</dbReference>
<dbReference type="GO" id="GO:0004386">
    <property type="term" value="F:helicase activity"/>
    <property type="evidence" value="ECO:0007669"/>
    <property type="project" value="UniProtKB-KW"/>
</dbReference>
<keyword evidence="6" id="KW-0067">ATP-binding</keyword>
<dbReference type="PANTHER" id="PTHR13710:SF105">
    <property type="entry name" value="ATP-DEPENDENT DNA HELICASE Q1"/>
    <property type="match status" value="1"/>
</dbReference>
<evidence type="ECO:0000256" key="11">
    <source>
        <dbReference type="ARBA" id="ARBA00044535"/>
    </source>
</evidence>
<dbReference type="InterPro" id="IPR011545">
    <property type="entry name" value="DEAD/DEAH_box_helicase_dom"/>
</dbReference>
<sequence>MIPPSETTTTEQVKNALKRFWGYDDFRPPQQEIVEAIIRGQDALIVLPTGGGKSICFQLPALLKNGLTIIVSPLVALMENQVKELHDRHLSAGIIHSQMSPRQRRHTLHQLETNSLRLLYLSPETLLSKPVWNLINKPQVSINGLILDECHCLVQWGDTFRPDYRRLGAVRPTLLKHKPPGSKIAIAAFTATADPTAQNTIKTVLQLQDPQEFLLSPYRDNLHLKIRRVFTPMGRRKCLLSLMKQHQKQTGLIYVRTRRDSQELTAWLEKFGYKTAPYHAGLSAEKRRKIESQWLEGKLQFVVCTSAFGMGINKPNVRWVVQFQPPLLLSEYIQEVGRAGRDGKPAEALTILCEPTGWLYPEDRQRLSFLQDNFRQQMMAAKPLIKKLPQKGNLETVISRFPDSAIALSLLHSQGKLEWVDLFNYQIKDTSLSLTENSNTVAIRQMTRYFATRDCRWKFILEAFGFGTEAQSFRCGHCDNCDRHGS</sequence>
<evidence type="ECO:0000256" key="8">
    <source>
        <dbReference type="ARBA" id="ARBA00023235"/>
    </source>
</evidence>
<evidence type="ECO:0000256" key="7">
    <source>
        <dbReference type="ARBA" id="ARBA00023125"/>
    </source>
</evidence>
<comment type="caution">
    <text evidence="15">The sequence shown here is derived from an EMBL/GenBank/DDBJ whole genome shotgun (WGS) entry which is preliminary data.</text>
</comment>
<evidence type="ECO:0000256" key="3">
    <source>
        <dbReference type="ARBA" id="ARBA00022741"/>
    </source>
</evidence>
<protein>
    <recommendedName>
        <fullName evidence="11">ATP-dependent DNA helicase RecQ</fullName>
        <ecNumber evidence="10">5.6.2.4</ecNumber>
    </recommendedName>
    <alternativeName>
        <fullName evidence="12">DNA 3'-5' helicase RecQ</fullName>
    </alternativeName>
</protein>
<dbReference type="Gene3D" id="3.40.50.300">
    <property type="entry name" value="P-loop containing nucleotide triphosphate hydrolases"/>
    <property type="match status" value="2"/>
</dbReference>
<keyword evidence="4" id="KW-0378">Hydrolase</keyword>
<organism evidence="15 16">
    <name type="scientific">Limnospira platensis NIES-46</name>
    <dbReference type="NCBI Taxonomy" id="1236695"/>
    <lineage>
        <taxon>Bacteria</taxon>
        <taxon>Bacillati</taxon>
        <taxon>Cyanobacteriota</taxon>
        <taxon>Cyanophyceae</taxon>
        <taxon>Oscillatoriophycideae</taxon>
        <taxon>Oscillatoriales</taxon>
        <taxon>Sirenicapillariaceae</taxon>
        <taxon>Limnospira</taxon>
    </lineage>
</organism>
<dbReference type="Pfam" id="PF16124">
    <property type="entry name" value="RecQ_Zn_bind"/>
    <property type="match status" value="1"/>
</dbReference>
<evidence type="ECO:0000313" key="16">
    <source>
        <dbReference type="Proteomes" id="UP000326169"/>
    </source>
</evidence>
<keyword evidence="16" id="KW-1185">Reference proteome</keyword>
<evidence type="ECO:0000259" key="14">
    <source>
        <dbReference type="PROSITE" id="PS51194"/>
    </source>
</evidence>
<evidence type="ECO:0000259" key="13">
    <source>
        <dbReference type="PROSITE" id="PS51192"/>
    </source>
</evidence>
<dbReference type="PROSITE" id="PS51194">
    <property type="entry name" value="HELICASE_CTER"/>
    <property type="match status" value="1"/>
</dbReference>
<dbReference type="EMBL" id="BIMW01000076">
    <property type="protein sequence ID" value="GCE93634.1"/>
    <property type="molecule type" value="Genomic_DNA"/>
</dbReference>
<dbReference type="InterPro" id="IPR004589">
    <property type="entry name" value="DNA_helicase_ATP-dep_RecQ"/>
</dbReference>
<dbReference type="SUPFAM" id="SSF52540">
    <property type="entry name" value="P-loop containing nucleoside triphosphate hydrolases"/>
    <property type="match status" value="1"/>
</dbReference>
<evidence type="ECO:0000256" key="4">
    <source>
        <dbReference type="ARBA" id="ARBA00022801"/>
    </source>
</evidence>
<dbReference type="EC" id="5.6.2.4" evidence="10"/>
<dbReference type="CDD" id="cd17920">
    <property type="entry name" value="DEXHc_RecQ"/>
    <property type="match status" value="1"/>
</dbReference>
<feature type="domain" description="Helicase C-terminal" evidence="14">
    <location>
        <begin position="238"/>
        <end position="389"/>
    </location>
</feature>
<dbReference type="InterPro" id="IPR001650">
    <property type="entry name" value="Helicase_C-like"/>
</dbReference>
<keyword evidence="7" id="KW-0238">DNA-binding</keyword>
<evidence type="ECO:0000256" key="12">
    <source>
        <dbReference type="ARBA" id="ARBA00044550"/>
    </source>
</evidence>
<evidence type="ECO:0000256" key="2">
    <source>
        <dbReference type="ARBA" id="ARBA00022723"/>
    </source>
</evidence>
<evidence type="ECO:0000313" key="15">
    <source>
        <dbReference type="EMBL" id="GCE93634.1"/>
    </source>
</evidence>
<comment type="similarity">
    <text evidence="1">Belongs to the helicase family. RecQ subfamily.</text>
</comment>
<keyword evidence="5 15" id="KW-0347">Helicase</keyword>
<dbReference type="Pfam" id="PF00270">
    <property type="entry name" value="DEAD"/>
    <property type="match status" value="1"/>
</dbReference>